<dbReference type="EMBL" id="JBBEGL010000004">
    <property type="protein sequence ID" value="MEJ2887964.1"/>
    <property type="molecule type" value="Genomic_DNA"/>
</dbReference>
<gene>
    <name evidence="3" type="ORF">WCD41_16000</name>
</gene>
<keyword evidence="4" id="KW-1185">Reference proteome</keyword>
<keyword evidence="2" id="KW-0472">Membrane</keyword>
<feature type="compositionally biased region" description="Basic and acidic residues" evidence="1">
    <location>
        <begin position="103"/>
        <end position="131"/>
    </location>
</feature>
<sequence>MTATEPTRPGAGTPVFVDASGRRRRGVSVLGYLGASAAAAYLAAFGLTVGTQTVSLQPVGATLTPSPPAPEDDADEGDEPEVVAASAPVATPVATTVTRHAAPRTERTSERTTERTSERTSARHARAERPRHVVTPRAAPARLVPVRVVRAPQRVVQTTVTTTTVVRESPRPTHHHHGHTSHHQTRPSSTDAVVADVLDTVHAATQV</sequence>
<feature type="region of interest" description="Disordered" evidence="1">
    <location>
        <begin position="59"/>
        <end position="132"/>
    </location>
</feature>
<keyword evidence="2" id="KW-1133">Transmembrane helix</keyword>
<comment type="caution">
    <text evidence="3">The sequence shown here is derived from an EMBL/GenBank/DDBJ whole genome shotgun (WGS) entry which is preliminary data.</text>
</comment>
<feature type="compositionally biased region" description="Acidic residues" evidence="1">
    <location>
        <begin position="70"/>
        <end position="81"/>
    </location>
</feature>
<dbReference type="RefSeq" id="WP_337714455.1">
    <property type="nucleotide sequence ID" value="NZ_JBBEGL010000004.1"/>
</dbReference>
<feature type="transmembrane region" description="Helical" evidence="2">
    <location>
        <begin position="29"/>
        <end position="49"/>
    </location>
</feature>
<feature type="compositionally biased region" description="Low complexity" evidence="1">
    <location>
        <begin position="82"/>
        <end position="100"/>
    </location>
</feature>
<proteinExistence type="predicted"/>
<reference evidence="3 4" key="1">
    <citation type="submission" date="2024-03" db="EMBL/GenBank/DDBJ databases">
        <title>Actinomycetospora sp. OC33-EN06, a novel actinomycete isolated from wild orchid (Aerides multiflora).</title>
        <authorList>
            <person name="Suriyachadkun C."/>
        </authorList>
    </citation>
    <scope>NUCLEOTIDE SEQUENCE [LARGE SCALE GENOMIC DNA]</scope>
    <source>
        <strain evidence="3 4">OC33-EN06</strain>
    </source>
</reference>
<protein>
    <submittedName>
        <fullName evidence="3">Uncharacterized protein</fullName>
    </submittedName>
</protein>
<evidence type="ECO:0000313" key="4">
    <source>
        <dbReference type="Proteomes" id="UP001370100"/>
    </source>
</evidence>
<name>A0ABU8N956_9PSEU</name>
<evidence type="ECO:0000256" key="2">
    <source>
        <dbReference type="SAM" id="Phobius"/>
    </source>
</evidence>
<dbReference type="Proteomes" id="UP001370100">
    <property type="component" value="Unassembled WGS sequence"/>
</dbReference>
<evidence type="ECO:0000313" key="3">
    <source>
        <dbReference type="EMBL" id="MEJ2887964.1"/>
    </source>
</evidence>
<feature type="region of interest" description="Disordered" evidence="1">
    <location>
        <begin position="167"/>
        <end position="190"/>
    </location>
</feature>
<evidence type="ECO:0000256" key="1">
    <source>
        <dbReference type="SAM" id="MobiDB-lite"/>
    </source>
</evidence>
<keyword evidence="2" id="KW-0812">Transmembrane</keyword>
<feature type="compositionally biased region" description="Basic residues" evidence="1">
    <location>
        <begin position="172"/>
        <end position="185"/>
    </location>
</feature>
<accession>A0ABU8N956</accession>
<organism evidence="3 4">
    <name type="scientific">Actinomycetospora aeridis</name>
    <dbReference type="NCBI Taxonomy" id="3129231"/>
    <lineage>
        <taxon>Bacteria</taxon>
        <taxon>Bacillati</taxon>
        <taxon>Actinomycetota</taxon>
        <taxon>Actinomycetes</taxon>
        <taxon>Pseudonocardiales</taxon>
        <taxon>Pseudonocardiaceae</taxon>
        <taxon>Actinomycetospora</taxon>
    </lineage>
</organism>